<feature type="binding site" evidence="6">
    <location>
        <begin position="180"/>
        <end position="184"/>
    </location>
    <ligand>
        <name>AMP</name>
        <dbReference type="ChEBI" id="CHEBI:456215"/>
    </ligand>
</feature>
<evidence type="ECO:0000259" key="7">
    <source>
        <dbReference type="PROSITE" id="PS51383"/>
    </source>
</evidence>
<gene>
    <name evidence="6" type="primary">nnrD</name>
    <name evidence="8" type="ORF">FHX53_001050</name>
</gene>
<dbReference type="Proteomes" id="UP000585905">
    <property type="component" value="Unassembled WGS sequence"/>
</dbReference>
<feature type="binding site" evidence="6">
    <location>
        <position position="43"/>
    </location>
    <ligand>
        <name>(6S)-NADPHX</name>
        <dbReference type="ChEBI" id="CHEBI:64076"/>
    </ligand>
</feature>
<evidence type="ECO:0000313" key="8">
    <source>
        <dbReference type="EMBL" id="MBA8847465.1"/>
    </source>
</evidence>
<evidence type="ECO:0000256" key="3">
    <source>
        <dbReference type="ARBA" id="ARBA00022857"/>
    </source>
</evidence>
<comment type="function">
    <text evidence="6">Catalyzes the dehydration of the S-form of NAD(P)HX at the expense of ADP, which is converted to AMP. Together with NAD(P)HX epimerase, which catalyzes the epimerization of the S- and R-forms, the enzyme allows the repair of both epimers of NAD(P)HX, a damaged form of NAD(P)H that is a result of enzymatic or heat-dependent hydration.</text>
</comment>
<dbReference type="HAMAP" id="MF_01965">
    <property type="entry name" value="NADHX_dehydratase"/>
    <property type="match status" value="1"/>
</dbReference>
<feature type="binding site" evidence="6">
    <location>
        <position position="100"/>
    </location>
    <ligand>
        <name>(6S)-NADPHX</name>
        <dbReference type="ChEBI" id="CHEBI:64076"/>
    </ligand>
</feature>
<evidence type="ECO:0000256" key="1">
    <source>
        <dbReference type="ARBA" id="ARBA00022741"/>
    </source>
</evidence>
<feature type="binding site" evidence="6">
    <location>
        <position position="143"/>
    </location>
    <ligand>
        <name>(6S)-NADPHX</name>
        <dbReference type="ChEBI" id="CHEBI:64076"/>
    </ligand>
</feature>
<comment type="similarity">
    <text evidence="6">Belongs to the NnrD/CARKD family.</text>
</comment>
<dbReference type="InterPro" id="IPR000631">
    <property type="entry name" value="CARKD"/>
</dbReference>
<evidence type="ECO:0000256" key="2">
    <source>
        <dbReference type="ARBA" id="ARBA00022840"/>
    </source>
</evidence>
<protein>
    <recommendedName>
        <fullName evidence="6">ADP-dependent (S)-NAD(P)H-hydrate dehydratase</fullName>
        <ecNumber evidence="6">4.2.1.136</ecNumber>
    </recommendedName>
    <alternativeName>
        <fullName evidence="6">ADP-dependent NAD(P)HX dehydratase</fullName>
    </alternativeName>
</protein>
<dbReference type="EMBL" id="JACGWX010000002">
    <property type="protein sequence ID" value="MBA8847465.1"/>
    <property type="molecule type" value="Genomic_DNA"/>
</dbReference>
<reference evidence="8 9" key="1">
    <citation type="submission" date="2020-07" db="EMBL/GenBank/DDBJ databases">
        <title>Sequencing the genomes of 1000 actinobacteria strains.</title>
        <authorList>
            <person name="Klenk H.-P."/>
        </authorList>
    </citation>
    <scope>NUCLEOTIDE SEQUENCE [LARGE SCALE GENOMIC DNA]</scope>
    <source>
        <strain evidence="8 9">DSM 19663</strain>
    </source>
</reference>
<dbReference type="InterPro" id="IPR029056">
    <property type="entry name" value="Ribokinase-like"/>
</dbReference>
<name>A0A839EDR3_9MICO</name>
<keyword evidence="9" id="KW-1185">Reference proteome</keyword>
<keyword evidence="3 6" id="KW-0521">NADP</keyword>
<accession>A0A839EDR3</accession>
<sequence>MTGPTQFLPDDAAELIAVPGENDDKYRRGVLGVVTGSAQYPGAAVLGVEAALRTGVGMVRYLGPARASDFVLQRRPEAVTESGRVQAWLLGSGMPVPGQGADRDAATRDRFHHALESGRPLVLDAGALDLAASSTAPTVITPHAGELARLMGVEADAVRADPLGSARRAAERFGVSVLLKGHTTHVVGATGEELVARTAPAWLATAGAGDALAGILGALVATHGDAVVDEPALLGRLAAAAAVIHGLAAQRASAGGPFTVLDLCRELGPTIAQLVSTRPPV</sequence>
<comment type="caution">
    <text evidence="8">The sequence shown here is derived from an EMBL/GenBank/DDBJ whole genome shotgun (WGS) entry which is preliminary data.</text>
</comment>
<dbReference type="GO" id="GO:0005524">
    <property type="term" value="F:ATP binding"/>
    <property type="evidence" value="ECO:0007669"/>
    <property type="project" value="UniProtKB-KW"/>
</dbReference>
<dbReference type="CDD" id="cd01171">
    <property type="entry name" value="YXKO-related"/>
    <property type="match status" value="1"/>
</dbReference>
<dbReference type="PANTHER" id="PTHR12592">
    <property type="entry name" value="ATP-DEPENDENT (S)-NAD(P)H-HYDRATE DEHYDRATASE FAMILY MEMBER"/>
    <property type="match status" value="1"/>
</dbReference>
<dbReference type="EC" id="4.2.1.136" evidence="6"/>
<keyword evidence="8" id="KW-0808">Transferase</keyword>
<dbReference type="AlphaFoldDB" id="A0A839EDR3"/>
<proteinExistence type="inferred from homology"/>
<dbReference type="PANTHER" id="PTHR12592:SF0">
    <property type="entry name" value="ATP-DEPENDENT (S)-NAD(P)H-HYDRATE DEHYDRATASE"/>
    <property type="match status" value="1"/>
</dbReference>
<keyword evidence="4 6" id="KW-0520">NAD</keyword>
<feature type="domain" description="YjeF C-terminal" evidence="7">
    <location>
        <begin position="8"/>
        <end position="274"/>
    </location>
</feature>
<comment type="cofactor">
    <cofactor evidence="6">
        <name>Mg(2+)</name>
        <dbReference type="ChEBI" id="CHEBI:18420"/>
    </cofactor>
</comment>
<dbReference type="SUPFAM" id="SSF53613">
    <property type="entry name" value="Ribokinase-like"/>
    <property type="match status" value="1"/>
</dbReference>
<dbReference type="PROSITE" id="PS51383">
    <property type="entry name" value="YJEF_C_3"/>
    <property type="match status" value="1"/>
</dbReference>
<comment type="catalytic activity">
    <reaction evidence="6">
        <text>(6S)-NADPHX + ADP = AMP + phosphate + NADPH + H(+)</text>
        <dbReference type="Rhea" id="RHEA:32235"/>
        <dbReference type="ChEBI" id="CHEBI:15378"/>
        <dbReference type="ChEBI" id="CHEBI:43474"/>
        <dbReference type="ChEBI" id="CHEBI:57783"/>
        <dbReference type="ChEBI" id="CHEBI:64076"/>
        <dbReference type="ChEBI" id="CHEBI:456215"/>
        <dbReference type="ChEBI" id="CHEBI:456216"/>
        <dbReference type="EC" id="4.2.1.136"/>
    </reaction>
</comment>
<comment type="subunit">
    <text evidence="6">Homotetramer.</text>
</comment>
<evidence type="ECO:0000256" key="4">
    <source>
        <dbReference type="ARBA" id="ARBA00023027"/>
    </source>
</evidence>
<feature type="binding site" evidence="6">
    <location>
        <position position="210"/>
    </location>
    <ligand>
        <name>(6S)-NADPHX</name>
        <dbReference type="ChEBI" id="CHEBI:64076"/>
    </ligand>
</feature>
<evidence type="ECO:0000313" key="9">
    <source>
        <dbReference type="Proteomes" id="UP000585905"/>
    </source>
</evidence>
<feature type="binding site" evidence="6">
    <location>
        <position position="209"/>
    </location>
    <ligand>
        <name>AMP</name>
        <dbReference type="ChEBI" id="CHEBI:456215"/>
    </ligand>
</feature>
<keyword evidence="8" id="KW-0418">Kinase</keyword>
<evidence type="ECO:0000256" key="5">
    <source>
        <dbReference type="ARBA" id="ARBA00023239"/>
    </source>
</evidence>
<keyword evidence="5 6" id="KW-0456">Lyase</keyword>
<evidence type="ECO:0000256" key="6">
    <source>
        <dbReference type="HAMAP-Rule" id="MF_01965"/>
    </source>
</evidence>
<dbReference type="GO" id="GO:0016301">
    <property type="term" value="F:kinase activity"/>
    <property type="evidence" value="ECO:0007669"/>
    <property type="project" value="UniProtKB-KW"/>
</dbReference>
<comment type="catalytic activity">
    <reaction evidence="6">
        <text>(6S)-NADHX + ADP = AMP + phosphate + NADH + H(+)</text>
        <dbReference type="Rhea" id="RHEA:32223"/>
        <dbReference type="ChEBI" id="CHEBI:15378"/>
        <dbReference type="ChEBI" id="CHEBI:43474"/>
        <dbReference type="ChEBI" id="CHEBI:57945"/>
        <dbReference type="ChEBI" id="CHEBI:64074"/>
        <dbReference type="ChEBI" id="CHEBI:456215"/>
        <dbReference type="ChEBI" id="CHEBI:456216"/>
        <dbReference type="EC" id="4.2.1.136"/>
    </reaction>
</comment>
<dbReference type="GO" id="GO:0110051">
    <property type="term" value="P:metabolite repair"/>
    <property type="evidence" value="ECO:0007669"/>
    <property type="project" value="TreeGrafter"/>
</dbReference>
<dbReference type="Gene3D" id="3.40.1190.20">
    <property type="match status" value="1"/>
</dbReference>
<dbReference type="RefSeq" id="WP_182490306.1">
    <property type="nucleotide sequence ID" value="NZ_BAAAOV010000014.1"/>
</dbReference>
<dbReference type="GO" id="GO:0052856">
    <property type="term" value="F:NAD(P)HX epimerase activity"/>
    <property type="evidence" value="ECO:0007669"/>
    <property type="project" value="TreeGrafter"/>
</dbReference>
<dbReference type="GO" id="GO:0046496">
    <property type="term" value="P:nicotinamide nucleotide metabolic process"/>
    <property type="evidence" value="ECO:0007669"/>
    <property type="project" value="UniProtKB-UniRule"/>
</dbReference>
<keyword evidence="1 6" id="KW-0547">Nucleotide-binding</keyword>
<keyword evidence="2 6" id="KW-0067">ATP-binding</keyword>
<dbReference type="Pfam" id="PF01256">
    <property type="entry name" value="Carb_kinase"/>
    <property type="match status" value="1"/>
</dbReference>
<organism evidence="8 9">
    <name type="scientific">Microcella alkalica</name>
    <dbReference type="NCBI Taxonomy" id="355930"/>
    <lineage>
        <taxon>Bacteria</taxon>
        <taxon>Bacillati</taxon>
        <taxon>Actinomycetota</taxon>
        <taxon>Actinomycetes</taxon>
        <taxon>Micrococcales</taxon>
        <taxon>Microbacteriaceae</taxon>
        <taxon>Microcella</taxon>
    </lineage>
</organism>
<dbReference type="GO" id="GO:0052855">
    <property type="term" value="F:ADP-dependent NAD(P)H-hydrate dehydratase activity"/>
    <property type="evidence" value="ECO:0007669"/>
    <property type="project" value="UniProtKB-UniRule"/>
</dbReference>